<dbReference type="EMBL" id="CABVLU010000002">
    <property type="protein sequence ID" value="VVT52085.1"/>
    <property type="molecule type" value="Genomic_DNA"/>
</dbReference>
<dbReference type="InterPro" id="IPR004147">
    <property type="entry name" value="ABC1_dom"/>
</dbReference>
<comment type="similarity">
    <text evidence="1">Belongs to the protein kinase superfamily. ADCK protein kinase family.</text>
</comment>
<dbReference type="InterPro" id="IPR011009">
    <property type="entry name" value="Kinase-like_dom_sf"/>
</dbReference>
<evidence type="ECO:0000256" key="1">
    <source>
        <dbReference type="ARBA" id="ARBA00009670"/>
    </source>
</evidence>
<organism evidence="3 4">
    <name type="scientific">Magnusiomyces paraingens</name>
    <dbReference type="NCBI Taxonomy" id="2606893"/>
    <lineage>
        <taxon>Eukaryota</taxon>
        <taxon>Fungi</taxon>
        <taxon>Dikarya</taxon>
        <taxon>Ascomycota</taxon>
        <taxon>Saccharomycotina</taxon>
        <taxon>Dipodascomycetes</taxon>
        <taxon>Dipodascales</taxon>
        <taxon>Dipodascaceae</taxon>
        <taxon>Magnusiomyces</taxon>
    </lineage>
</organism>
<dbReference type="SUPFAM" id="SSF56112">
    <property type="entry name" value="Protein kinase-like (PK-like)"/>
    <property type="match status" value="1"/>
</dbReference>
<dbReference type="InterPro" id="IPR000719">
    <property type="entry name" value="Prot_kinase_dom"/>
</dbReference>
<dbReference type="InterPro" id="IPR052402">
    <property type="entry name" value="ADCK_kinase"/>
</dbReference>
<keyword evidence="4" id="KW-1185">Reference proteome</keyword>
<protein>
    <recommendedName>
        <fullName evidence="2">Protein kinase domain-containing protein</fullName>
    </recommendedName>
</protein>
<dbReference type="PROSITE" id="PS50011">
    <property type="entry name" value="PROTEIN_KINASE_DOM"/>
    <property type="match status" value="1"/>
</dbReference>
<dbReference type="CDD" id="cd13971">
    <property type="entry name" value="ADCK2-like"/>
    <property type="match status" value="1"/>
</dbReference>
<dbReference type="GeneID" id="43582130"/>
<evidence type="ECO:0000259" key="2">
    <source>
        <dbReference type="PROSITE" id="PS50011"/>
    </source>
</evidence>
<accession>A0A5E8BTQ5</accession>
<dbReference type="GO" id="GO:0005524">
    <property type="term" value="F:ATP binding"/>
    <property type="evidence" value="ECO:0007669"/>
    <property type="project" value="InterPro"/>
</dbReference>
<dbReference type="Pfam" id="PF03109">
    <property type="entry name" value="ABC1"/>
    <property type="match status" value="1"/>
</dbReference>
<name>A0A5E8BTQ5_9ASCO</name>
<gene>
    <name evidence="3" type="ORF">SAPINGB_P003312</name>
</gene>
<evidence type="ECO:0000313" key="4">
    <source>
        <dbReference type="Proteomes" id="UP000398389"/>
    </source>
</evidence>
<feature type="domain" description="Protein kinase" evidence="2">
    <location>
        <begin position="103"/>
        <end position="451"/>
    </location>
</feature>
<dbReference type="Proteomes" id="UP000398389">
    <property type="component" value="Unassembled WGS sequence"/>
</dbReference>
<proteinExistence type="inferred from homology"/>
<dbReference type="GO" id="GO:0005739">
    <property type="term" value="C:mitochondrion"/>
    <property type="evidence" value="ECO:0007669"/>
    <property type="project" value="TreeGrafter"/>
</dbReference>
<reference evidence="3 4" key="1">
    <citation type="submission" date="2019-09" db="EMBL/GenBank/DDBJ databases">
        <authorList>
            <person name="Brejova B."/>
        </authorList>
    </citation>
    <scope>NUCLEOTIDE SEQUENCE [LARGE SCALE GENOMIC DNA]</scope>
</reference>
<evidence type="ECO:0000313" key="3">
    <source>
        <dbReference type="EMBL" id="VVT52085.1"/>
    </source>
</evidence>
<dbReference type="InterPro" id="IPR044095">
    <property type="entry name" value="ADCK2_dom"/>
</dbReference>
<dbReference type="GO" id="GO:0004672">
    <property type="term" value="F:protein kinase activity"/>
    <property type="evidence" value="ECO:0007669"/>
    <property type="project" value="InterPro"/>
</dbReference>
<dbReference type="RefSeq" id="XP_031853921.1">
    <property type="nucleotide sequence ID" value="XM_031998030.1"/>
</dbReference>
<sequence>MIFIGSKKSYGTTSPDKLSVGTSNDRPGAELWYRYLTWAMEQAGPSFIKLGQWAASRTDIFPDLLTTEMSKLHSNSTPHNIDSTIKIIEESFDGKKFEEIFEEFIPEPIGVGAIAQVYKAKIANSSHDWVAVKVLHPGVVKTVERDLSIMRFFANIINLLPTMEWLSLPGEVETFAQMMRLQMDLRIEASNLEIFRNNFAGRSDIKFPRPFLKHSSRQVLIEEFINAIPMDVILRNSSGGQNKMERLISGKGLDAFLKMLLLDNFIHADLHPGNIYVRFHGYGDQDDNVNAITREMLLIKDHDKWQAKLDDLWEKGFQPQICFIDVGLVTELNKNNRRNFLDLFKAIAEFDGYRVGELMIERSRTPETAIDADFFALKTQRLVQNIKRRTFALGNVKVGDLLSQMLSMVRSHHVRMESDFITVVLSILLLEGIGRQLDPGMDLFKSSIPILRELSSQERGNPFDDDVLSMVKVWLALETRQFINASIQDIHNLVKYDLLCPNR</sequence>
<dbReference type="PANTHER" id="PTHR45890:SF1">
    <property type="entry name" value="AARF DOMAIN CONTAINING KINASE 2"/>
    <property type="match status" value="1"/>
</dbReference>
<dbReference type="PANTHER" id="PTHR45890">
    <property type="entry name" value="AARF DOMAIN CONTAINING KINASE 2 (PREDICTED)"/>
    <property type="match status" value="1"/>
</dbReference>
<dbReference type="OrthoDB" id="1290869at2759"/>
<dbReference type="AlphaFoldDB" id="A0A5E8BTQ5"/>